<dbReference type="Pfam" id="PF12776">
    <property type="entry name" value="Myb_DNA-bind_3"/>
    <property type="match status" value="1"/>
</dbReference>
<evidence type="ECO:0000313" key="3">
    <source>
        <dbReference type="EMBL" id="PLW46509.1"/>
    </source>
</evidence>
<evidence type="ECO:0000256" key="1">
    <source>
        <dbReference type="SAM" id="MobiDB-lite"/>
    </source>
</evidence>
<feature type="compositionally biased region" description="Polar residues" evidence="1">
    <location>
        <begin position="57"/>
        <end position="78"/>
    </location>
</feature>
<dbReference type="InterPro" id="IPR024752">
    <property type="entry name" value="Myb/SANT-like_dom"/>
</dbReference>
<gene>
    <name evidence="3" type="ORF">PCASD_06293</name>
</gene>
<dbReference type="AlphaFoldDB" id="A0A2N5V927"/>
<feature type="region of interest" description="Disordered" evidence="1">
    <location>
        <begin position="23"/>
        <end position="78"/>
    </location>
</feature>
<dbReference type="PANTHER" id="PTHR46929">
    <property type="entry name" value="EXPRESSED PROTEIN"/>
    <property type="match status" value="1"/>
</dbReference>
<feature type="compositionally biased region" description="Polar residues" evidence="1">
    <location>
        <begin position="279"/>
        <end position="290"/>
    </location>
</feature>
<dbReference type="PANTHER" id="PTHR46929:SF3">
    <property type="entry name" value="MYB_SANT-LIKE DOMAIN-CONTAINING PROTEIN"/>
    <property type="match status" value="1"/>
</dbReference>
<dbReference type="EMBL" id="PGCI01000039">
    <property type="protein sequence ID" value="PLW46509.1"/>
    <property type="molecule type" value="Genomic_DNA"/>
</dbReference>
<feature type="domain" description="Myb/SANT-like" evidence="2">
    <location>
        <begin position="124"/>
        <end position="221"/>
    </location>
</feature>
<evidence type="ECO:0000313" key="4">
    <source>
        <dbReference type="Proteomes" id="UP000235392"/>
    </source>
</evidence>
<name>A0A2N5V927_9BASI</name>
<accession>A0A2N5V927</accession>
<feature type="region of interest" description="Disordered" evidence="1">
    <location>
        <begin position="271"/>
        <end position="309"/>
    </location>
</feature>
<reference evidence="3 4" key="1">
    <citation type="submission" date="2017-11" db="EMBL/GenBank/DDBJ databases">
        <title>De novo assembly and phasing of dikaryotic genomes from two isolates of Puccinia coronata f. sp. avenae, the causal agent of oat crown rust.</title>
        <authorList>
            <person name="Miller M.E."/>
            <person name="Zhang Y."/>
            <person name="Omidvar V."/>
            <person name="Sperschneider J."/>
            <person name="Schwessinger B."/>
            <person name="Raley C."/>
            <person name="Palmer J.M."/>
            <person name="Garnica D."/>
            <person name="Upadhyaya N."/>
            <person name="Rathjen J."/>
            <person name="Taylor J.M."/>
            <person name="Park R.F."/>
            <person name="Dodds P.N."/>
            <person name="Hirsch C.D."/>
            <person name="Kianian S.F."/>
            <person name="Figueroa M."/>
        </authorList>
    </citation>
    <scope>NUCLEOTIDE SEQUENCE [LARGE SCALE GENOMIC DNA]</scope>
    <source>
        <strain evidence="3">12SD80</strain>
    </source>
</reference>
<dbReference type="Proteomes" id="UP000235392">
    <property type="component" value="Unassembled WGS sequence"/>
</dbReference>
<comment type="caution">
    <text evidence="3">The sequence shown here is derived from an EMBL/GenBank/DDBJ whole genome shotgun (WGS) entry which is preliminary data.</text>
</comment>
<sequence length="402" mass="44448">MDESDSEGAAIVKEIWAHAAKQKASEKRRAAICNGHILPPSRPARSTTRLRDHSRKQSTNGARFSSARTESAPSRSQTSLISAAPQLFSTGPTPQVILANPTRQVFWTRTNPTSPPSGPQTLTWTGPMVYSMLGFYICEVAMGKKPKSGFPDSTHQELAEELRKEFPEARHLINFNVVKSKLTHSLKEDYDAFIACKQAPGFQYDPSKYEVSASDEVWARYVEVMSIPTFHPHALKFRGVPLGDFVKLDIIFGKWPIYSKTQIPPSPPIAIPPLHPTNRLANTPTQSLPGSHSKAVVTASGNDSMVDSQSSRHNMIGRLKVPLKQACSAAIATCNIERAIDLYHDAHAQDASPSEALSAFKIFRDETSSIIFARIRDKKLRSLWLQAEIDERFACHGSSFPS</sequence>
<proteinExistence type="predicted"/>
<evidence type="ECO:0000259" key="2">
    <source>
        <dbReference type="Pfam" id="PF12776"/>
    </source>
</evidence>
<protein>
    <recommendedName>
        <fullName evidence="2">Myb/SANT-like domain-containing protein</fullName>
    </recommendedName>
</protein>
<feature type="compositionally biased region" description="Polar residues" evidence="1">
    <location>
        <begin position="299"/>
        <end position="309"/>
    </location>
</feature>
<organism evidence="3 4">
    <name type="scientific">Puccinia coronata f. sp. avenae</name>
    <dbReference type="NCBI Taxonomy" id="200324"/>
    <lineage>
        <taxon>Eukaryota</taxon>
        <taxon>Fungi</taxon>
        <taxon>Dikarya</taxon>
        <taxon>Basidiomycota</taxon>
        <taxon>Pucciniomycotina</taxon>
        <taxon>Pucciniomycetes</taxon>
        <taxon>Pucciniales</taxon>
        <taxon>Pucciniaceae</taxon>
        <taxon>Puccinia</taxon>
    </lineage>
</organism>